<evidence type="ECO:0000313" key="2">
    <source>
        <dbReference type="Proteomes" id="UP001497444"/>
    </source>
</evidence>
<sequence>MLVGGQFRGLRSDTKIMADASRRVAQRGACNDVQITTDARWWATQRATCSDAQIALENAARANARTLLHPDRQ</sequence>
<dbReference type="Proteomes" id="UP001497444">
    <property type="component" value="Chromosome 4"/>
</dbReference>
<accession>A0ABP0WZM3</accession>
<proteinExistence type="predicted"/>
<name>A0ABP0WZM3_9BRYO</name>
<protein>
    <submittedName>
        <fullName evidence="1">Uncharacterized protein</fullName>
    </submittedName>
</protein>
<reference evidence="1" key="1">
    <citation type="submission" date="2024-02" db="EMBL/GenBank/DDBJ databases">
        <authorList>
            <consortium name="ELIXIR-Norway"/>
            <consortium name="Elixir Norway"/>
        </authorList>
    </citation>
    <scope>NUCLEOTIDE SEQUENCE</scope>
</reference>
<gene>
    <name evidence="1" type="ORF">CSSPJE1EN1_LOCUS17796</name>
</gene>
<evidence type="ECO:0000313" key="1">
    <source>
        <dbReference type="EMBL" id="CAK9272318.1"/>
    </source>
</evidence>
<organism evidence="1 2">
    <name type="scientific">Sphagnum jensenii</name>
    <dbReference type="NCBI Taxonomy" id="128206"/>
    <lineage>
        <taxon>Eukaryota</taxon>
        <taxon>Viridiplantae</taxon>
        <taxon>Streptophyta</taxon>
        <taxon>Embryophyta</taxon>
        <taxon>Bryophyta</taxon>
        <taxon>Sphagnophytina</taxon>
        <taxon>Sphagnopsida</taxon>
        <taxon>Sphagnales</taxon>
        <taxon>Sphagnaceae</taxon>
        <taxon>Sphagnum</taxon>
    </lineage>
</organism>
<dbReference type="EMBL" id="OZ020099">
    <property type="protein sequence ID" value="CAK9272318.1"/>
    <property type="molecule type" value="Genomic_DNA"/>
</dbReference>
<keyword evidence="2" id="KW-1185">Reference proteome</keyword>